<evidence type="ECO:0000259" key="6">
    <source>
        <dbReference type="Pfam" id="PF00441"/>
    </source>
</evidence>
<name>A0ABP4LWC4_9ACTN</name>
<protein>
    <submittedName>
        <fullName evidence="9">Acyl-CoA dehydrogenase family protein</fullName>
    </submittedName>
</protein>
<dbReference type="PANTHER" id="PTHR43884:SF12">
    <property type="entry name" value="ISOVALERYL-COA DEHYDROGENASE, MITOCHONDRIAL-RELATED"/>
    <property type="match status" value="1"/>
</dbReference>
<reference evidence="10" key="1">
    <citation type="journal article" date="2019" name="Int. J. Syst. Evol. Microbiol.">
        <title>The Global Catalogue of Microorganisms (GCM) 10K type strain sequencing project: providing services to taxonomists for standard genome sequencing and annotation.</title>
        <authorList>
            <consortium name="The Broad Institute Genomics Platform"/>
            <consortium name="The Broad Institute Genome Sequencing Center for Infectious Disease"/>
            <person name="Wu L."/>
            <person name="Ma J."/>
        </authorList>
    </citation>
    <scope>NUCLEOTIDE SEQUENCE [LARGE SCALE GENOMIC DNA]</scope>
    <source>
        <strain evidence="10">JCM 15933</strain>
    </source>
</reference>
<evidence type="ECO:0000256" key="5">
    <source>
        <dbReference type="RuleBase" id="RU362125"/>
    </source>
</evidence>
<dbReference type="Proteomes" id="UP001501470">
    <property type="component" value="Unassembled WGS sequence"/>
</dbReference>
<dbReference type="PIRSF" id="PIRSF016578">
    <property type="entry name" value="HsaA"/>
    <property type="match status" value="1"/>
</dbReference>
<dbReference type="InterPro" id="IPR013786">
    <property type="entry name" value="AcylCoA_DH/ox_N"/>
</dbReference>
<dbReference type="InterPro" id="IPR036250">
    <property type="entry name" value="AcylCo_DH-like_C"/>
</dbReference>
<feature type="domain" description="Acyl-CoA dehydrogenase/oxidase N-terminal" evidence="8">
    <location>
        <begin position="4"/>
        <end position="117"/>
    </location>
</feature>
<evidence type="ECO:0000256" key="1">
    <source>
        <dbReference type="ARBA" id="ARBA00001974"/>
    </source>
</evidence>
<dbReference type="Pfam" id="PF02771">
    <property type="entry name" value="Acyl-CoA_dh_N"/>
    <property type="match status" value="1"/>
</dbReference>
<accession>A0ABP4LWC4</accession>
<dbReference type="InterPro" id="IPR006091">
    <property type="entry name" value="Acyl-CoA_Oxase/DH_mid-dom"/>
</dbReference>
<evidence type="ECO:0000313" key="10">
    <source>
        <dbReference type="Proteomes" id="UP001501470"/>
    </source>
</evidence>
<dbReference type="Gene3D" id="1.20.140.10">
    <property type="entry name" value="Butyryl-CoA Dehydrogenase, subunit A, domain 3"/>
    <property type="match status" value="1"/>
</dbReference>
<sequence length="386" mass="41890">MEYNDEQRSLVAAVQDFCRREAGSREQRLALTDAGRENHSPELYRKMADLGWLGMALPEEFGGGGAGMVDLCLFLETTSKAMAPIGGFTTSIIVAAAYERFGSPEQKKVVLGGVARGAIEAIAMSEPEAGSDVANLSCRAERRGDEWVVNGQKTWCSNAHLAERILLVARTSGRAGDHSGLTMFQVPTTAAGLTVSGIDTMGGREVNDLYFTDCALPADAVVGTLDAGWRQLMAGLNLERLILASLMLGTAQRAFDDVVDYVKGRRQFGRPIGSFQVLRHRLADLATEIECARLLVYATAAQVDRAPNTVLPRETSMAKLKATETARRVTLDAMQMMGGYGYATEFDMERLVRSSIVSTVYGGTSEIQRDIIAKTYGLHEVSRDSQ</sequence>
<evidence type="ECO:0000259" key="7">
    <source>
        <dbReference type="Pfam" id="PF02770"/>
    </source>
</evidence>
<evidence type="ECO:0000313" key="9">
    <source>
        <dbReference type="EMBL" id="GAA1532792.1"/>
    </source>
</evidence>
<evidence type="ECO:0000256" key="3">
    <source>
        <dbReference type="ARBA" id="ARBA00022630"/>
    </source>
</evidence>
<keyword evidence="4 5" id="KW-0274">FAD</keyword>
<keyword evidence="5" id="KW-0560">Oxidoreductase</keyword>
<dbReference type="InterPro" id="IPR009075">
    <property type="entry name" value="AcylCo_DH/oxidase_C"/>
</dbReference>
<feature type="domain" description="Acyl-CoA oxidase/dehydrogenase middle" evidence="7">
    <location>
        <begin position="121"/>
        <end position="214"/>
    </location>
</feature>
<dbReference type="EMBL" id="BAAAQD010000012">
    <property type="protein sequence ID" value="GAA1532792.1"/>
    <property type="molecule type" value="Genomic_DNA"/>
</dbReference>
<dbReference type="Gene3D" id="1.10.540.10">
    <property type="entry name" value="Acyl-CoA dehydrogenase/oxidase, N-terminal domain"/>
    <property type="match status" value="1"/>
</dbReference>
<organism evidence="9 10">
    <name type="scientific">Dactylosporangium maewongense</name>
    <dbReference type="NCBI Taxonomy" id="634393"/>
    <lineage>
        <taxon>Bacteria</taxon>
        <taxon>Bacillati</taxon>
        <taxon>Actinomycetota</taxon>
        <taxon>Actinomycetes</taxon>
        <taxon>Micromonosporales</taxon>
        <taxon>Micromonosporaceae</taxon>
        <taxon>Dactylosporangium</taxon>
    </lineage>
</organism>
<dbReference type="PANTHER" id="PTHR43884">
    <property type="entry name" value="ACYL-COA DEHYDROGENASE"/>
    <property type="match status" value="1"/>
</dbReference>
<dbReference type="Pfam" id="PF00441">
    <property type="entry name" value="Acyl-CoA_dh_1"/>
    <property type="match status" value="1"/>
</dbReference>
<dbReference type="SUPFAM" id="SSF56645">
    <property type="entry name" value="Acyl-CoA dehydrogenase NM domain-like"/>
    <property type="match status" value="1"/>
</dbReference>
<keyword evidence="3 5" id="KW-0285">Flavoprotein</keyword>
<gene>
    <name evidence="9" type="ORF">GCM10009827_058430</name>
</gene>
<dbReference type="SUPFAM" id="SSF47203">
    <property type="entry name" value="Acyl-CoA dehydrogenase C-terminal domain-like"/>
    <property type="match status" value="1"/>
</dbReference>
<dbReference type="Gene3D" id="2.40.110.10">
    <property type="entry name" value="Butyryl-CoA Dehydrogenase, subunit A, domain 2"/>
    <property type="match status" value="1"/>
</dbReference>
<proteinExistence type="inferred from homology"/>
<dbReference type="InterPro" id="IPR046373">
    <property type="entry name" value="Acyl-CoA_Oxase/DH_mid-dom_sf"/>
</dbReference>
<evidence type="ECO:0000259" key="8">
    <source>
        <dbReference type="Pfam" id="PF02771"/>
    </source>
</evidence>
<evidence type="ECO:0000256" key="2">
    <source>
        <dbReference type="ARBA" id="ARBA00009347"/>
    </source>
</evidence>
<feature type="domain" description="Acyl-CoA dehydrogenase/oxidase C-terminal" evidence="6">
    <location>
        <begin position="227"/>
        <end position="375"/>
    </location>
</feature>
<keyword evidence="10" id="KW-1185">Reference proteome</keyword>
<dbReference type="InterPro" id="IPR037069">
    <property type="entry name" value="AcylCoA_DH/ox_N_sf"/>
</dbReference>
<dbReference type="Pfam" id="PF02770">
    <property type="entry name" value="Acyl-CoA_dh_M"/>
    <property type="match status" value="1"/>
</dbReference>
<comment type="similarity">
    <text evidence="2 5">Belongs to the acyl-CoA dehydrogenase family.</text>
</comment>
<dbReference type="InterPro" id="IPR009100">
    <property type="entry name" value="AcylCoA_DH/oxidase_NM_dom_sf"/>
</dbReference>
<comment type="cofactor">
    <cofactor evidence="1 5">
        <name>FAD</name>
        <dbReference type="ChEBI" id="CHEBI:57692"/>
    </cofactor>
</comment>
<evidence type="ECO:0000256" key="4">
    <source>
        <dbReference type="ARBA" id="ARBA00022827"/>
    </source>
</evidence>
<comment type="caution">
    <text evidence="9">The sequence shown here is derived from an EMBL/GenBank/DDBJ whole genome shotgun (WGS) entry which is preliminary data.</text>
</comment>